<accession>A0A1I6RNF7</accession>
<dbReference type="RefSeq" id="WP_091836531.1">
    <property type="nucleotide sequence ID" value="NZ_FPAA01000005.1"/>
</dbReference>
<evidence type="ECO:0000313" key="1">
    <source>
        <dbReference type="EMBL" id="SFS65988.1"/>
    </source>
</evidence>
<dbReference type="EMBL" id="FPAA01000005">
    <property type="protein sequence ID" value="SFS65988.1"/>
    <property type="molecule type" value="Genomic_DNA"/>
</dbReference>
<reference evidence="2" key="1">
    <citation type="submission" date="2016-10" db="EMBL/GenBank/DDBJ databases">
        <authorList>
            <person name="Varghese N."/>
            <person name="Submissions S."/>
        </authorList>
    </citation>
    <scope>NUCLEOTIDE SEQUENCE [LARGE SCALE GENOMIC DNA]</scope>
    <source>
        <strain evidence="2">DSM 45789</strain>
    </source>
</reference>
<evidence type="ECO:0008006" key="3">
    <source>
        <dbReference type="Google" id="ProtNLM"/>
    </source>
</evidence>
<name>A0A1I6RNF7_9BACL</name>
<sequence>MEAIILITGKVNHTVTLDPTLWIFDERRFEMKEYFPDIDGLGMEFAPFLAHAEPQVDADHVVLHQQDGTQIPLSLKAAQQAILQFAEQGKPIGSDGPALFYLNDGSHRNQPIGSIRKVEVK</sequence>
<gene>
    <name evidence="1" type="ORF">SAMN05444972_105217</name>
</gene>
<proteinExistence type="predicted"/>
<organism evidence="1 2">
    <name type="scientific">Marininema halotolerans</name>
    <dbReference type="NCBI Taxonomy" id="1155944"/>
    <lineage>
        <taxon>Bacteria</taxon>
        <taxon>Bacillati</taxon>
        <taxon>Bacillota</taxon>
        <taxon>Bacilli</taxon>
        <taxon>Bacillales</taxon>
        <taxon>Thermoactinomycetaceae</taxon>
        <taxon>Marininema</taxon>
    </lineage>
</organism>
<dbReference type="AlphaFoldDB" id="A0A1I6RNF7"/>
<keyword evidence="2" id="KW-1185">Reference proteome</keyword>
<protein>
    <recommendedName>
        <fullName evidence="3">Peptidyl-prolyl cis-trans isomerase</fullName>
    </recommendedName>
</protein>
<evidence type="ECO:0000313" key="2">
    <source>
        <dbReference type="Proteomes" id="UP000198660"/>
    </source>
</evidence>
<dbReference type="OrthoDB" id="2404998at2"/>
<dbReference type="Proteomes" id="UP000198660">
    <property type="component" value="Unassembled WGS sequence"/>
</dbReference>